<dbReference type="EMBL" id="UFWZ01000001">
    <property type="protein sequence ID" value="SUY45844.1"/>
    <property type="molecule type" value="Genomic_DNA"/>
</dbReference>
<comment type="subunit">
    <text evidence="2">Homotetramer.</text>
</comment>
<protein>
    <recommendedName>
        <fullName evidence="2 3">Single-stranded DNA-binding protein</fullName>
        <shortName evidence="2">SSB</shortName>
    </recommendedName>
</protein>
<gene>
    <name evidence="4" type="primary">ssbB</name>
    <name evidence="4" type="ORF">NCTC9836_00472</name>
</gene>
<dbReference type="PIRSF" id="PIRSF002070">
    <property type="entry name" value="SSB"/>
    <property type="match status" value="1"/>
</dbReference>
<evidence type="ECO:0000256" key="1">
    <source>
        <dbReference type="ARBA" id="ARBA00023125"/>
    </source>
</evidence>
<dbReference type="Gene3D" id="2.40.50.140">
    <property type="entry name" value="Nucleic acid-binding proteins"/>
    <property type="match status" value="1"/>
</dbReference>
<accession>A0A381J4Z7</accession>
<dbReference type="Pfam" id="PF00436">
    <property type="entry name" value="SSB"/>
    <property type="match status" value="1"/>
</dbReference>
<reference evidence="4 5" key="1">
    <citation type="submission" date="2018-06" db="EMBL/GenBank/DDBJ databases">
        <authorList>
            <consortium name="Pathogen Informatics"/>
            <person name="Doyle S."/>
        </authorList>
    </citation>
    <scope>NUCLEOTIDE SEQUENCE [LARGE SCALE GENOMIC DNA]</scope>
    <source>
        <strain evidence="4 5">NCTC9836</strain>
    </source>
</reference>
<sequence>MNKILLVGRLVKDPEIKVLQAGERKVAKFILAVNRNYKNSDGENKADFVPVSVWGKRAEIIMKYLQKGSFVSISGRLNTGSYEDKEGNKRYTYEVVAEDFHFVDNRKKDEVAQ</sequence>
<keyword evidence="5" id="KW-1185">Reference proteome</keyword>
<keyword evidence="1 2" id="KW-0238">DNA-binding</keyword>
<dbReference type="GO" id="GO:0009295">
    <property type="term" value="C:nucleoid"/>
    <property type="evidence" value="ECO:0007669"/>
    <property type="project" value="TreeGrafter"/>
</dbReference>
<dbReference type="PANTHER" id="PTHR10302">
    <property type="entry name" value="SINGLE-STRANDED DNA-BINDING PROTEIN"/>
    <property type="match status" value="1"/>
</dbReference>
<evidence type="ECO:0000313" key="4">
    <source>
        <dbReference type="EMBL" id="SUY45844.1"/>
    </source>
</evidence>
<dbReference type="AlphaFoldDB" id="A0A381J4Z7"/>
<dbReference type="InterPro" id="IPR000424">
    <property type="entry name" value="Primosome_PriB/ssb"/>
</dbReference>
<dbReference type="SUPFAM" id="SSF50249">
    <property type="entry name" value="Nucleic acid-binding proteins"/>
    <property type="match status" value="1"/>
</dbReference>
<dbReference type="RefSeq" id="WP_115640294.1">
    <property type="nucleotide sequence ID" value="NZ_UFWZ01000001.1"/>
</dbReference>
<dbReference type="OrthoDB" id="9809878at2"/>
<dbReference type="GO" id="GO:0003697">
    <property type="term" value="F:single-stranded DNA binding"/>
    <property type="evidence" value="ECO:0007669"/>
    <property type="project" value="UniProtKB-UniRule"/>
</dbReference>
<dbReference type="InterPro" id="IPR012340">
    <property type="entry name" value="NA-bd_OB-fold"/>
</dbReference>
<proteinExistence type="inferred from homology"/>
<dbReference type="NCBIfam" id="TIGR00621">
    <property type="entry name" value="ssb"/>
    <property type="match status" value="1"/>
</dbReference>
<evidence type="ECO:0000256" key="2">
    <source>
        <dbReference type="HAMAP-Rule" id="MF_00984"/>
    </source>
</evidence>
<dbReference type="InterPro" id="IPR011344">
    <property type="entry name" value="ssDNA-bd"/>
</dbReference>
<evidence type="ECO:0000256" key="3">
    <source>
        <dbReference type="PIRNR" id="PIRNR002070"/>
    </source>
</evidence>
<dbReference type="HAMAP" id="MF_00984">
    <property type="entry name" value="SSB"/>
    <property type="match status" value="1"/>
</dbReference>
<dbReference type="PROSITE" id="PS50935">
    <property type="entry name" value="SSB"/>
    <property type="match status" value="1"/>
</dbReference>
<dbReference type="GO" id="GO:0006260">
    <property type="term" value="P:DNA replication"/>
    <property type="evidence" value="ECO:0007669"/>
    <property type="project" value="InterPro"/>
</dbReference>
<evidence type="ECO:0000313" key="5">
    <source>
        <dbReference type="Proteomes" id="UP000254664"/>
    </source>
</evidence>
<dbReference type="PANTHER" id="PTHR10302:SF27">
    <property type="entry name" value="SINGLE-STRANDED DNA-BINDING PROTEIN"/>
    <property type="match status" value="1"/>
</dbReference>
<dbReference type="CDD" id="cd04496">
    <property type="entry name" value="SSB_OBF"/>
    <property type="match status" value="1"/>
</dbReference>
<name>A0A381J4Z7_9CLOT</name>
<dbReference type="Proteomes" id="UP000254664">
    <property type="component" value="Unassembled WGS sequence"/>
</dbReference>
<comment type="caution">
    <text evidence="2">Lacks conserved residue(s) required for the propagation of feature annotation.</text>
</comment>
<organism evidence="4 5">
    <name type="scientific">Clostridium putrefaciens</name>
    <dbReference type="NCBI Taxonomy" id="99675"/>
    <lineage>
        <taxon>Bacteria</taxon>
        <taxon>Bacillati</taxon>
        <taxon>Bacillota</taxon>
        <taxon>Clostridia</taxon>
        <taxon>Eubacteriales</taxon>
        <taxon>Clostridiaceae</taxon>
        <taxon>Clostridium</taxon>
    </lineage>
</organism>